<dbReference type="InterPro" id="IPR003805">
    <property type="entry name" value="CobS"/>
</dbReference>
<keyword evidence="10 19" id="KW-0812">Transmembrane</keyword>
<comment type="cofactor">
    <cofactor evidence="1 19">
        <name>Mg(2+)</name>
        <dbReference type="ChEBI" id="CHEBI:18420"/>
    </cofactor>
</comment>
<protein>
    <recommendedName>
        <fullName evidence="6 19">Adenosylcobinamide-GDP ribazoletransferase</fullName>
        <ecNumber evidence="5 19">2.7.8.26</ecNumber>
    </recommendedName>
    <alternativeName>
        <fullName evidence="16 19">Cobalamin synthase</fullName>
    </alternativeName>
    <alternativeName>
        <fullName evidence="15 19">Cobalamin-5'-phosphate synthase</fullName>
    </alternativeName>
</protein>
<evidence type="ECO:0000256" key="19">
    <source>
        <dbReference type="HAMAP-Rule" id="MF_00719"/>
    </source>
</evidence>
<evidence type="ECO:0000256" key="8">
    <source>
        <dbReference type="ARBA" id="ARBA00022573"/>
    </source>
</evidence>
<feature type="transmembrane region" description="Helical" evidence="19">
    <location>
        <begin position="37"/>
        <end position="56"/>
    </location>
</feature>
<evidence type="ECO:0000256" key="2">
    <source>
        <dbReference type="ARBA" id="ARBA00004651"/>
    </source>
</evidence>
<evidence type="ECO:0000256" key="15">
    <source>
        <dbReference type="ARBA" id="ARBA00032605"/>
    </source>
</evidence>
<evidence type="ECO:0000256" key="14">
    <source>
        <dbReference type="ARBA" id="ARBA00025228"/>
    </source>
</evidence>
<dbReference type="GO" id="GO:0008818">
    <property type="term" value="F:cobalamin 5'-phosphate synthase activity"/>
    <property type="evidence" value="ECO:0007669"/>
    <property type="project" value="UniProtKB-UniRule"/>
</dbReference>
<evidence type="ECO:0000256" key="18">
    <source>
        <dbReference type="ARBA" id="ARBA00049504"/>
    </source>
</evidence>
<dbReference type="GO" id="GO:0009236">
    <property type="term" value="P:cobalamin biosynthetic process"/>
    <property type="evidence" value="ECO:0007669"/>
    <property type="project" value="UniProtKB-UniRule"/>
</dbReference>
<dbReference type="GO" id="GO:0051073">
    <property type="term" value="F:adenosylcobinamide-GDP ribazoletransferase activity"/>
    <property type="evidence" value="ECO:0007669"/>
    <property type="project" value="UniProtKB-UniRule"/>
</dbReference>
<evidence type="ECO:0000256" key="17">
    <source>
        <dbReference type="ARBA" id="ARBA00048623"/>
    </source>
</evidence>
<evidence type="ECO:0000256" key="13">
    <source>
        <dbReference type="ARBA" id="ARBA00023136"/>
    </source>
</evidence>
<dbReference type="PANTHER" id="PTHR34148:SF1">
    <property type="entry name" value="ADENOSYLCOBINAMIDE-GDP RIBAZOLETRANSFERASE"/>
    <property type="match status" value="1"/>
</dbReference>
<keyword evidence="7 19" id="KW-1003">Cell membrane</keyword>
<evidence type="ECO:0000256" key="9">
    <source>
        <dbReference type="ARBA" id="ARBA00022679"/>
    </source>
</evidence>
<evidence type="ECO:0000256" key="16">
    <source>
        <dbReference type="ARBA" id="ARBA00032853"/>
    </source>
</evidence>
<reference evidence="20 21" key="1">
    <citation type="submission" date="2016-08" db="EMBL/GenBank/DDBJ databases">
        <title>A novel genetic cassette of butanologenic Thermoanaerobacterium thermosaccharolyticum that directly convert cellulose to butanol.</title>
        <authorList>
            <person name="Li T."/>
            <person name="He J."/>
        </authorList>
    </citation>
    <scope>NUCLEOTIDE SEQUENCE [LARGE SCALE GENOMIC DNA]</scope>
    <source>
        <strain evidence="20 21">TG57</strain>
    </source>
</reference>
<evidence type="ECO:0000256" key="11">
    <source>
        <dbReference type="ARBA" id="ARBA00022842"/>
    </source>
</evidence>
<evidence type="ECO:0000313" key="21">
    <source>
        <dbReference type="Proteomes" id="UP000214975"/>
    </source>
</evidence>
<organism evidence="20 21">
    <name type="scientific">Thermoanaerobacterium thermosaccharolyticum</name>
    <name type="common">Clostridium thermosaccharolyticum</name>
    <dbReference type="NCBI Taxonomy" id="1517"/>
    <lineage>
        <taxon>Bacteria</taxon>
        <taxon>Bacillati</taxon>
        <taxon>Bacillota</taxon>
        <taxon>Clostridia</taxon>
        <taxon>Thermoanaerobacterales</taxon>
        <taxon>Thermoanaerobacteraceae</taxon>
        <taxon>Thermoanaerobacterium</taxon>
    </lineage>
</organism>
<comment type="catalytic activity">
    <reaction evidence="18 19">
        <text>alpha-ribazole 5'-phosphate + adenosylcob(III)inamide-GDP = adenosylcob(III)alamin 5'-phosphate + GMP + H(+)</text>
        <dbReference type="Rhea" id="RHEA:23560"/>
        <dbReference type="ChEBI" id="CHEBI:15378"/>
        <dbReference type="ChEBI" id="CHEBI:57918"/>
        <dbReference type="ChEBI" id="CHEBI:58115"/>
        <dbReference type="ChEBI" id="CHEBI:60487"/>
        <dbReference type="ChEBI" id="CHEBI:60493"/>
        <dbReference type="EC" id="2.7.8.26"/>
    </reaction>
</comment>
<evidence type="ECO:0000256" key="5">
    <source>
        <dbReference type="ARBA" id="ARBA00013200"/>
    </source>
</evidence>
<evidence type="ECO:0000256" key="7">
    <source>
        <dbReference type="ARBA" id="ARBA00022475"/>
    </source>
</evidence>
<dbReference type="AlphaFoldDB" id="A0A223HWT7"/>
<dbReference type="HAMAP" id="MF_00719">
    <property type="entry name" value="CobS"/>
    <property type="match status" value="1"/>
</dbReference>
<evidence type="ECO:0000256" key="6">
    <source>
        <dbReference type="ARBA" id="ARBA00015850"/>
    </source>
</evidence>
<evidence type="ECO:0000256" key="3">
    <source>
        <dbReference type="ARBA" id="ARBA00004663"/>
    </source>
</evidence>
<dbReference type="GO" id="GO:0005886">
    <property type="term" value="C:plasma membrane"/>
    <property type="evidence" value="ECO:0007669"/>
    <property type="project" value="UniProtKB-SubCell"/>
</dbReference>
<comment type="similarity">
    <text evidence="4 19">Belongs to the CobS family.</text>
</comment>
<name>A0A223HWT7_THETR</name>
<dbReference type="UniPathway" id="UPA00148">
    <property type="reaction ID" value="UER00238"/>
</dbReference>
<dbReference type="PANTHER" id="PTHR34148">
    <property type="entry name" value="ADENOSYLCOBINAMIDE-GDP RIBAZOLETRANSFERASE"/>
    <property type="match status" value="1"/>
</dbReference>
<dbReference type="EC" id="2.7.8.26" evidence="5 19"/>
<dbReference type="EMBL" id="CP016893">
    <property type="protein sequence ID" value="AST56928.1"/>
    <property type="molecule type" value="Genomic_DNA"/>
</dbReference>
<keyword evidence="13 19" id="KW-0472">Membrane</keyword>
<comment type="function">
    <text evidence="14 19">Joins adenosylcobinamide-GDP and alpha-ribazole to generate adenosylcobalamin (Ado-cobalamin). Also synthesizes adenosylcobalamin 5'-phosphate from adenosylcobinamide-GDP and alpha-ribazole 5'-phosphate.</text>
</comment>
<keyword evidence="9 19" id="KW-0808">Transferase</keyword>
<dbReference type="Proteomes" id="UP000214975">
    <property type="component" value="Chromosome"/>
</dbReference>
<evidence type="ECO:0000256" key="10">
    <source>
        <dbReference type="ARBA" id="ARBA00022692"/>
    </source>
</evidence>
<feature type="transmembrane region" description="Helical" evidence="19">
    <location>
        <begin position="68"/>
        <end position="89"/>
    </location>
</feature>
<comment type="pathway">
    <text evidence="3 19">Cofactor biosynthesis; adenosylcobalamin biosynthesis; adenosylcobalamin from cob(II)yrinate a,c-diamide: step 7/7.</text>
</comment>
<keyword evidence="11 19" id="KW-0460">Magnesium</keyword>
<evidence type="ECO:0000256" key="4">
    <source>
        <dbReference type="ARBA" id="ARBA00010561"/>
    </source>
</evidence>
<feature type="transmembrane region" description="Helical" evidence="19">
    <location>
        <begin position="110"/>
        <end position="130"/>
    </location>
</feature>
<keyword evidence="8 19" id="KW-0169">Cobalamin biosynthesis</keyword>
<evidence type="ECO:0000256" key="1">
    <source>
        <dbReference type="ARBA" id="ARBA00001946"/>
    </source>
</evidence>
<accession>A0A223HWT7</accession>
<sequence length="256" mass="28400">MMEEIKVLILSFQFMTRIPINIQINVDRNDFHKMVKYFPFVGGVVGAIASLMFYAVKNIFPREIAVTMAMVSLYILTGAMHIDGFADTFDGLFSNKGKDRMLEIMRDSRLGTNGVLALVFLVILKILFLSHIKDNLVYSTLILMPLLGRFSIILAAYASKSARSGEGLGGLIIGKISTVELLLGFLFTSIVGFLFVQFTVFLKLLAVSSIIAYTITKYISLRIGGMTGDTLGTVNEFTELVIATLMYLISIQKFLT</sequence>
<comment type="subcellular location">
    <subcellularLocation>
        <location evidence="2 19">Cell membrane</location>
        <topology evidence="2 19">Multi-pass membrane protein</topology>
    </subcellularLocation>
</comment>
<dbReference type="NCBIfam" id="TIGR00317">
    <property type="entry name" value="cobS"/>
    <property type="match status" value="1"/>
</dbReference>
<evidence type="ECO:0000256" key="12">
    <source>
        <dbReference type="ARBA" id="ARBA00022989"/>
    </source>
</evidence>
<dbReference type="Pfam" id="PF02654">
    <property type="entry name" value="CobS"/>
    <property type="match status" value="1"/>
</dbReference>
<evidence type="ECO:0000313" key="20">
    <source>
        <dbReference type="EMBL" id="AST56928.1"/>
    </source>
</evidence>
<feature type="transmembrane region" description="Helical" evidence="19">
    <location>
        <begin position="136"/>
        <end position="156"/>
    </location>
</feature>
<keyword evidence="12 19" id="KW-1133">Transmembrane helix</keyword>
<gene>
    <name evidence="19" type="primary">cobS</name>
    <name evidence="20" type="ORF">Thert_00778</name>
</gene>
<proteinExistence type="inferred from homology"/>
<comment type="catalytic activity">
    <reaction evidence="17 19">
        <text>alpha-ribazole + adenosylcob(III)inamide-GDP = adenosylcob(III)alamin + GMP + H(+)</text>
        <dbReference type="Rhea" id="RHEA:16049"/>
        <dbReference type="ChEBI" id="CHEBI:10329"/>
        <dbReference type="ChEBI" id="CHEBI:15378"/>
        <dbReference type="ChEBI" id="CHEBI:18408"/>
        <dbReference type="ChEBI" id="CHEBI:58115"/>
        <dbReference type="ChEBI" id="CHEBI:60487"/>
        <dbReference type="EC" id="2.7.8.26"/>
    </reaction>
</comment>